<dbReference type="RefSeq" id="WP_168674376.1">
    <property type="nucleotide sequence ID" value="NZ_JAAVTK010000011.1"/>
</dbReference>
<name>A0ABX1HLM3_9BACT</name>
<dbReference type="InterPro" id="IPR001567">
    <property type="entry name" value="Pept_M3A_M3B_dom"/>
</dbReference>
<comment type="similarity">
    <text evidence="1 9">Belongs to the peptidase M3 family.</text>
</comment>
<dbReference type="CDD" id="cd06456">
    <property type="entry name" value="M3A_DCP"/>
    <property type="match status" value="1"/>
</dbReference>
<evidence type="ECO:0000259" key="12">
    <source>
        <dbReference type="Pfam" id="PF01432"/>
    </source>
</evidence>
<comment type="caution">
    <text evidence="14">The sequence shown here is derived from an EMBL/GenBank/DDBJ whole genome shotgun (WGS) entry which is preliminary data.</text>
</comment>
<evidence type="ECO:0000259" key="13">
    <source>
        <dbReference type="Pfam" id="PF19310"/>
    </source>
</evidence>
<dbReference type="InterPro" id="IPR024077">
    <property type="entry name" value="Neurolysin/TOP_dom2"/>
</dbReference>
<dbReference type="EMBL" id="JAAVTK010000011">
    <property type="protein sequence ID" value="NKI90779.1"/>
    <property type="molecule type" value="Genomic_DNA"/>
</dbReference>
<dbReference type="InterPro" id="IPR045090">
    <property type="entry name" value="Pept_M3A_M3B"/>
</dbReference>
<keyword evidence="11" id="KW-0732">Signal</keyword>
<keyword evidence="3 9" id="KW-0479">Metal-binding</keyword>
<gene>
    <name evidence="14" type="ORF">HBN54_003389</name>
</gene>
<dbReference type="GO" id="GO:0008241">
    <property type="term" value="F:peptidyl-dipeptidase activity"/>
    <property type="evidence" value="ECO:0007669"/>
    <property type="project" value="UniProtKB-EC"/>
</dbReference>
<dbReference type="Proteomes" id="UP000717634">
    <property type="component" value="Unassembled WGS sequence"/>
</dbReference>
<keyword evidence="6 9" id="KW-0482">Metalloprotease</keyword>
<comment type="catalytic activity">
    <reaction evidence="7">
        <text>Hydrolysis of oligopeptides, with broad specificity. Gly or Ala commonly occur as P1 or P1' residues, but more distant residues are also important, as is shown by the fact that Z-Gly-Pro-Gly-|-Gly-Pro-Ala is cleaved, but not Z-(Gly)(5).</text>
        <dbReference type="EC" id="3.4.24.70"/>
    </reaction>
</comment>
<dbReference type="Pfam" id="PF01432">
    <property type="entry name" value="Peptidase_M3"/>
    <property type="match status" value="1"/>
</dbReference>
<dbReference type="Pfam" id="PF19310">
    <property type="entry name" value="TOP_N"/>
    <property type="match status" value="1"/>
</dbReference>
<evidence type="ECO:0000256" key="8">
    <source>
        <dbReference type="ARBA" id="ARBA00026100"/>
    </source>
</evidence>
<dbReference type="InterPro" id="IPR024080">
    <property type="entry name" value="Neurolysin/TOP_N"/>
</dbReference>
<keyword evidence="2 9" id="KW-0645">Protease</keyword>
<evidence type="ECO:0000256" key="7">
    <source>
        <dbReference type="ARBA" id="ARBA00024603"/>
    </source>
</evidence>
<evidence type="ECO:0000256" key="10">
    <source>
        <dbReference type="SAM" id="MobiDB-lite"/>
    </source>
</evidence>
<dbReference type="PANTHER" id="PTHR43660">
    <property type="entry name" value="DIPEPTIDYL CARBOXYPEPTIDASE"/>
    <property type="match status" value="1"/>
</dbReference>
<dbReference type="InterPro" id="IPR034005">
    <property type="entry name" value="M3A_DCP"/>
</dbReference>
<evidence type="ECO:0000256" key="3">
    <source>
        <dbReference type="ARBA" id="ARBA00022723"/>
    </source>
</evidence>
<dbReference type="InterPro" id="IPR024079">
    <property type="entry name" value="MetalloPept_cat_dom_sf"/>
</dbReference>
<dbReference type="PANTHER" id="PTHR43660:SF1">
    <property type="entry name" value="DIPEPTIDYL CARBOXYPEPTIDASE"/>
    <property type="match status" value="1"/>
</dbReference>
<protein>
    <recommendedName>
        <fullName evidence="8">oligopeptidase A</fullName>
        <ecNumber evidence="8">3.4.24.70</ecNumber>
    </recommendedName>
</protein>
<feature type="domain" description="Peptidase M3A/M3B catalytic" evidence="12">
    <location>
        <begin position="274"/>
        <end position="726"/>
    </location>
</feature>
<feature type="chain" id="PRO_5045342641" description="oligopeptidase A" evidence="11">
    <location>
        <begin position="33"/>
        <end position="755"/>
    </location>
</feature>
<accession>A0ABX1HLM3</accession>
<dbReference type="SUPFAM" id="SSF55486">
    <property type="entry name" value="Metalloproteases ('zincins'), catalytic domain"/>
    <property type="match status" value="1"/>
</dbReference>
<comment type="cofactor">
    <cofactor evidence="9">
        <name>Zn(2+)</name>
        <dbReference type="ChEBI" id="CHEBI:29105"/>
    </cofactor>
    <text evidence="9">Binds 1 zinc ion.</text>
</comment>
<evidence type="ECO:0000256" key="11">
    <source>
        <dbReference type="SAM" id="SignalP"/>
    </source>
</evidence>
<dbReference type="Gene3D" id="1.20.1050.40">
    <property type="entry name" value="Endopeptidase. Chain P, domain 1"/>
    <property type="match status" value="1"/>
</dbReference>
<evidence type="ECO:0000256" key="6">
    <source>
        <dbReference type="ARBA" id="ARBA00023049"/>
    </source>
</evidence>
<keyword evidence="4 9" id="KW-0378">Hydrolase</keyword>
<reference evidence="14 15" key="1">
    <citation type="submission" date="2020-03" db="EMBL/GenBank/DDBJ databases">
        <title>Genomic Encyclopedia of Type Strains, Phase IV (KMG-V): Genome sequencing to study the core and pangenomes of soil and plant-associated prokaryotes.</title>
        <authorList>
            <person name="Whitman W."/>
        </authorList>
    </citation>
    <scope>NUCLEOTIDE SEQUENCE [LARGE SCALE GENOMIC DNA]</scope>
    <source>
        <strain evidence="14 15">1B</strain>
    </source>
</reference>
<dbReference type="Gene3D" id="1.10.1370.10">
    <property type="entry name" value="Neurolysin, domain 3"/>
    <property type="match status" value="1"/>
</dbReference>
<proteinExistence type="inferred from homology"/>
<keyword evidence="15" id="KW-1185">Reference proteome</keyword>
<feature type="domain" description="Oligopeptidase A N-terminal" evidence="13">
    <location>
        <begin position="87"/>
        <end position="198"/>
    </location>
</feature>
<keyword evidence="5 9" id="KW-0862">Zinc</keyword>
<keyword evidence="14" id="KW-0121">Carboxypeptidase</keyword>
<evidence type="ECO:0000313" key="14">
    <source>
        <dbReference type="EMBL" id="NKI90779.1"/>
    </source>
</evidence>
<dbReference type="EC" id="3.4.24.70" evidence="8"/>
<dbReference type="InterPro" id="IPR045666">
    <property type="entry name" value="OpdA_N"/>
</dbReference>
<evidence type="ECO:0000256" key="9">
    <source>
        <dbReference type="RuleBase" id="RU003435"/>
    </source>
</evidence>
<organism evidence="14 15">
    <name type="scientific">Hymenobacter artigasi</name>
    <dbReference type="NCBI Taxonomy" id="2719616"/>
    <lineage>
        <taxon>Bacteria</taxon>
        <taxon>Pseudomonadati</taxon>
        <taxon>Bacteroidota</taxon>
        <taxon>Cytophagia</taxon>
        <taxon>Cytophagales</taxon>
        <taxon>Hymenobacteraceae</taxon>
        <taxon>Hymenobacter</taxon>
    </lineage>
</organism>
<evidence type="ECO:0000256" key="5">
    <source>
        <dbReference type="ARBA" id="ARBA00022833"/>
    </source>
</evidence>
<dbReference type="GO" id="GO:0004180">
    <property type="term" value="F:carboxypeptidase activity"/>
    <property type="evidence" value="ECO:0007669"/>
    <property type="project" value="UniProtKB-KW"/>
</dbReference>
<evidence type="ECO:0000256" key="1">
    <source>
        <dbReference type="ARBA" id="ARBA00006040"/>
    </source>
</evidence>
<evidence type="ECO:0000256" key="2">
    <source>
        <dbReference type="ARBA" id="ARBA00022670"/>
    </source>
</evidence>
<feature type="region of interest" description="Disordered" evidence="10">
    <location>
        <begin position="729"/>
        <end position="755"/>
    </location>
</feature>
<sequence length="755" mass="82707">MRQLPFAASRRLTGFLATLGLAFTLLPTPGMAQTTASSATPTSARANQPALLAPWAGGHGGVPAFDKVKVADFKPALEAAMAENLAEINAIANNPAAPTFENTIAAMERSGQTLTRVSAIYDIWSGTLNDAAFSAVETEMAPKLAAFSDQITQNAALFKRIEAVYNAPATKKLTPEQQRLVEVDYKQFVRAGAKLNATAKARVSAINQQLAGLFTNFSQNVLADEADSVLVLKTDKDLGGLPVSLRDAAKTTAGTRKIAAVGVITNTRSSIDPFLTYSDQRGLREKAWRMFTNRGDNGGAHDNNALITQILQLRAERAKLLGYATHAHLRLDNTMAKTPEAAMQLMEQVWKPAVAREHEEVADMLALAKKEGAPANFKIEPWDYRYYAEKVRKARYDLDQNEVKQYLQLDKMREGMFWVAGELFNFAFVPVTDVPVYHPDVKVWQVNDKTTGKQIGLWYFDPYARPGKNSGAWMNAYRNQERMDGKAVTTIVSNNSNFVKGTPGEPVLISWTDATTLFHEFGHALHGLSSNVTYPTLSGTNVVRDYVEFPSQLLENWLATPEVLNKFALHYQTGQPIPAALVARIDKASSFNEGFATTEFLASALIDMKLHLAGGQKIDPDKFERETLASLGMPSELVMRHRTPQFSHVFSSDGYSAGYYSYLWSVVLAADAFSAFTEAGGPYDKAVAARLRKNVFTVGNTVDPAAGYRAFRGRDPKIDALMKQRGFPMAEAKAGGKPGPGKPADVPPRMPVQHK</sequence>
<feature type="compositionally biased region" description="Pro residues" evidence="10">
    <location>
        <begin position="745"/>
        <end position="755"/>
    </location>
</feature>
<evidence type="ECO:0000256" key="4">
    <source>
        <dbReference type="ARBA" id="ARBA00022801"/>
    </source>
</evidence>
<evidence type="ECO:0000313" key="15">
    <source>
        <dbReference type="Proteomes" id="UP000717634"/>
    </source>
</evidence>
<feature type="signal peptide" evidence="11">
    <location>
        <begin position="1"/>
        <end position="32"/>
    </location>
</feature>
<dbReference type="Gene3D" id="3.40.390.10">
    <property type="entry name" value="Collagenase (Catalytic Domain)"/>
    <property type="match status" value="1"/>
</dbReference>